<dbReference type="EMBL" id="WITC01000128">
    <property type="protein sequence ID" value="MQX19018.1"/>
    <property type="molecule type" value="Genomic_DNA"/>
</dbReference>
<dbReference type="RefSeq" id="WP_153442787.1">
    <property type="nucleotide sequence ID" value="NZ_CP121659.1"/>
</dbReference>
<dbReference type="Proteomes" id="UP000439983">
    <property type="component" value="Unassembled WGS sequence"/>
</dbReference>
<evidence type="ECO:0000313" key="3">
    <source>
        <dbReference type="Proteomes" id="UP000439983"/>
    </source>
</evidence>
<dbReference type="AlphaFoldDB" id="A0A6N7LQT5"/>
<evidence type="ECO:0000313" key="2">
    <source>
        <dbReference type="EMBL" id="MQX19018.1"/>
    </source>
</evidence>
<dbReference type="Pfam" id="PF06169">
    <property type="entry name" value="DUF982"/>
    <property type="match status" value="1"/>
</dbReference>
<reference evidence="1 3" key="1">
    <citation type="journal article" date="2013" name="Genome Biol.">
        <title>Comparative genomics of the core and accessory genomes of 48 Sinorhizobium strains comprising five genospecies.</title>
        <authorList>
            <person name="Sugawara M."/>
            <person name="Epstein B."/>
            <person name="Badgley B.D."/>
            <person name="Unno T."/>
            <person name="Xu L."/>
            <person name="Reese J."/>
            <person name="Gyaneshwar P."/>
            <person name="Denny R."/>
            <person name="Mudge J."/>
            <person name="Bharti A.K."/>
            <person name="Farmer A.D."/>
            <person name="May G.D."/>
            <person name="Woodward J.E."/>
            <person name="Medigue C."/>
            <person name="Vallenet D."/>
            <person name="Lajus A."/>
            <person name="Rouy Z."/>
            <person name="Martinez-Vaz B."/>
            <person name="Tiffin P."/>
            <person name="Young N.D."/>
            <person name="Sadowsky M.J."/>
        </authorList>
    </citation>
    <scope>NUCLEOTIDE SEQUENCE [LARGE SCALE GENOMIC DNA]</scope>
    <source>
        <strain evidence="1 3">USDA4894</strain>
    </source>
</reference>
<dbReference type="OrthoDB" id="8455244at2"/>
<dbReference type="InterPro" id="IPR010385">
    <property type="entry name" value="DUF982"/>
</dbReference>
<sequence>MNENWGEAVIVQLGERVEIVWTPAHAVRLLNEHWTIEQGAAYLTALNQCTDAMFGIYPWEQARASFIAAVEEAKIKKLR</sequence>
<organism evidence="1 3">
    <name type="scientific">Sinorhizobium terangae</name>
    <dbReference type="NCBI Taxonomy" id="110322"/>
    <lineage>
        <taxon>Bacteria</taxon>
        <taxon>Pseudomonadati</taxon>
        <taxon>Pseudomonadota</taxon>
        <taxon>Alphaproteobacteria</taxon>
        <taxon>Hyphomicrobiales</taxon>
        <taxon>Rhizobiaceae</taxon>
        <taxon>Sinorhizobium/Ensifer group</taxon>
        <taxon>Sinorhizobium</taxon>
    </lineage>
</organism>
<dbReference type="EMBL" id="WITC01000127">
    <property type="protein sequence ID" value="MQX18975.1"/>
    <property type="molecule type" value="Genomic_DNA"/>
</dbReference>
<gene>
    <name evidence="1" type="ORF">GHK62_30850</name>
    <name evidence="2" type="ORF">GHK62_31110</name>
</gene>
<dbReference type="Gene3D" id="6.10.250.730">
    <property type="match status" value="1"/>
</dbReference>
<name>A0A6N7LQT5_SINTE</name>
<comment type="caution">
    <text evidence="1">The sequence shown here is derived from an EMBL/GenBank/DDBJ whole genome shotgun (WGS) entry which is preliminary data.</text>
</comment>
<protein>
    <submittedName>
        <fullName evidence="1">DUF982 domain-containing protein</fullName>
    </submittedName>
</protein>
<accession>A0A6N7LQT5</accession>
<keyword evidence="3" id="KW-1185">Reference proteome</keyword>
<evidence type="ECO:0000313" key="1">
    <source>
        <dbReference type="EMBL" id="MQX18975.1"/>
    </source>
</evidence>
<proteinExistence type="predicted"/>